<dbReference type="InterPro" id="IPR009081">
    <property type="entry name" value="PP-bd_ACP"/>
</dbReference>
<dbReference type="Gene3D" id="1.10.1200.10">
    <property type="entry name" value="ACP-like"/>
    <property type="match status" value="1"/>
</dbReference>
<gene>
    <name evidence="2" type="ORF">EI983_16800</name>
</gene>
<name>A0A6I6IWM4_9RHOB</name>
<keyword evidence="3" id="KW-1185">Reference proteome</keyword>
<sequence length="92" mass="10281">MTANTIEETVISTLEAFIQDWGLDAEITPETTIVEDLEFDSIDVIQFTVELDKAFGNRKIGFQELLMKDGRYVDDLSVAEFASFLQGKLATA</sequence>
<organism evidence="2 3">
    <name type="scientific">Roseovarius faecimaris</name>
    <dbReference type="NCBI Taxonomy" id="2494550"/>
    <lineage>
        <taxon>Bacteria</taxon>
        <taxon>Pseudomonadati</taxon>
        <taxon>Pseudomonadota</taxon>
        <taxon>Alphaproteobacteria</taxon>
        <taxon>Rhodobacterales</taxon>
        <taxon>Roseobacteraceae</taxon>
        <taxon>Roseovarius</taxon>
    </lineage>
</organism>
<dbReference type="Pfam" id="PF00550">
    <property type="entry name" value="PP-binding"/>
    <property type="match status" value="1"/>
</dbReference>
<evidence type="ECO:0000313" key="3">
    <source>
        <dbReference type="Proteomes" id="UP000428330"/>
    </source>
</evidence>
<dbReference type="EMBL" id="CP034348">
    <property type="protein sequence ID" value="QGX99837.1"/>
    <property type="molecule type" value="Genomic_DNA"/>
</dbReference>
<dbReference type="OrthoDB" id="583239at2"/>
<accession>A0A6I6IWM4</accession>
<dbReference type="SUPFAM" id="SSF47336">
    <property type="entry name" value="ACP-like"/>
    <property type="match status" value="1"/>
</dbReference>
<dbReference type="InterPro" id="IPR036736">
    <property type="entry name" value="ACP-like_sf"/>
</dbReference>
<dbReference type="AlphaFoldDB" id="A0A6I6IWM4"/>
<dbReference type="KEGG" id="rom:EI983_16800"/>
<dbReference type="Proteomes" id="UP000428330">
    <property type="component" value="Chromosome"/>
</dbReference>
<reference evidence="3" key="1">
    <citation type="submission" date="2018-12" db="EMBL/GenBank/DDBJ databases">
        <title>Complete genome sequence of Roseovarius sp. MME-070.</title>
        <authorList>
            <person name="Nam Y.-D."/>
            <person name="Kang J."/>
            <person name="Chung W.-H."/>
            <person name="Park Y.S."/>
        </authorList>
    </citation>
    <scope>NUCLEOTIDE SEQUENCE [LARGE SCALE GENOMIC DNA]</scope>
    <source>
        <strain evidence="3">MME-070</strain>
    </source>
</reference>
<evidence type="ECO:0000259" key="1">
    <source>
        <dbReference type="Pfam" id="PF00550"/>
    </source>
</evidence>
<feature type="domain" description="Carrier" evidence="1">
    <location>
        <begin position="22"/>
        <end position="56"/>
    </location>
</feature>
<protein>
    <submittedName>
        <fullName evidence="2">Acyl carrier protein</fullName>
    </submittedName>
</protein>
<evidence type="ECO:0000313" key="2">
    <source>
        <dbReference type="EMBL" id="QGX99837.1"/>
    </source>
</evidence>
<proteinExistence type="predicted"/>
<dbReference type="RefSeq" id="WP_157708518.1">
    <property type="nucleotide sequence ID" value="NZ_CP034348.1"/>
</dbReference>